<evidence type="ECO:0000313" key="7">
    <source>
        <dbReference type="EMBL" id="GMH81049.1"/>
    </source>
</evidence>
<dbReference type="Pfam" id="PF10354">
    <property type="entry name" value="BMT5-like"/>
    <property type="match status" value="1"/>
</dbReference>
<evidence type="ECO:0000256" key="2">
    <source>
        <dbReference type="ARBA" id="ARBA00022771"/>
    </source>
</evidence>
<accession>A0A9W7EHB9</accession>
<evidence type="ECO:0000256" key="4">
    <source>
        <dbReference type="PROSITE-ProRule" id="PRU00042"/>
    </source>
</evidence>
<gene>
    <name evidence="7" type="ORF">TL16_g08805</name>
</gene>
<evidence type="ECO:0000259" key="6">
    <source>
        <dbReference type="PROSITE" id="PS50157"/>
    </source>
</evidence>
<dbReference type="InterPro" id="IPR013087">
    <property type="entry name" value="Znf_C2H2_type"/>
</dbReference>
<dbReference type="GO" id="GO:0070042">
    <property type="term" value="F:rRNA (uridine-N3-)-methyltransferase activity"/>
    <property type="evidence" value="ECO:0007669"/>
    <property type="project" value="InterPro"/>
</dbReference>
<evidence type="ECO:0000256" key="1">
    <source>
        <dbReference type="ARBA" id="ARBA00022723"/>
    </source>
</evidence>
<keyword evidence="3" id="KW-0862">Zinc</keyword>
<keyword evidence="1" id="KW-0479">Metal-binding</keyword>
<reference evidence="8" key="1">
    <citation type="journal article" date="2023" name="Commun. Biol.">
        <title>Genome analysis of Parmales, the sister group of diatoms, reveals the evolutionary specialization of diatoms from phago-mixotrophs to photoautotrophs.</title>
        <authorList>
            <person name="Ban H."/>
            <person name="Sato S."/>
            <person name="Yoshikawa S."/>
            <person name="Yamada K."/>
            <person name="Nakamura Y."/>
            <person name="Ichinomiya M."/>
            <person name="Sato N."/>
            <person name="Blanc-Mathieu R."/>
            <person name="Endo H."/>
            <person name="Kuwata A."/>
            <person name="Ogata H."/>
        </authorList>
    </citation>
    <scope>NUCLEOTIDE SEQUENCE [LARGE SCALE GENOMIC DNA]</scope>
</reference>
<evidence type="ECO:0000256" key="3">
    <source>
        <dbReference type="ARBA" id="ARBA00022833"/>
    </source>
</evidence>
<dbReference type="PROSITE" id="PS00028">
    <property type="entry name" value="ZINC_FINGER_C2H2_1"/>
    <property type="match status" value="1"/>
</dbReference>
<evidence type="ECO:0000256" key="5">
    <source>
        <dbReference type="SAM" id="MobiDB-lite"/>
    </source>
</evidence>
<dbReference type="GO" id="GO:0008270">
    <property type="term" value="F:zinc ion binding"/>
    <property type="evidence" value="ECO:0007669"/>
    <property type="project" value="UniProtKB-KW"/>
</dbReference>
<keyword evidence="2 4" id="KW-0863">Zinc-finger</keyword>
<dbReference type="Pfam" id="PF12171">
    <property type="entry name" value="zf-C2H2_jaz"/>
    <property type="match status" value="1"/>
</dbReference>
<name>A0A9W7EHB9_9STRA</name>
<dbReference type="InterPro" id="IPR019446">
    <property type="entry name" value="BMT5-like"/>
</dbReference>
<sequence length="290" mass="32661">MTKLLLAEGDFSYAAALTGSNHSPLVACGYDLKSDALAKYPGMEDRLNQLNNMKNVTIAHNVDATKTMHKGALPPLATNISSIEIRYPHTGIKSVASNRILLSGMITACTRLMVSQLCVDGCTLSISLKTTGRYNEWAGDITPVARNENLILVTVARPTNPEGYEHVQTNGRDIGVQMDQACTWVFVRKEFCEYPLEVLPEWLVEEVGERCDKCELCDKIFSSLEDLQKHLDGKNHMRKQLARDSAGGRRKEKRKREKEVNDELKAEELARVDRPKSKKELRMERKKAKR</sequence>
<feature type="domain" description="C2H2-type" evidence="6">
    <location>
        <begin position="212"/>
        <end position="241"/>
    </location>
</feature>
<dbReference type="EMBL" id="BLQM01000294">
    <property type="protein sequence ID" value="GMH81049.1"/>
    <property type="molecule type" value="Genomic_DNA"/>
</dbReference>
<comment type="caution">
    <text evidence="7">The sequence shown here is derived from an EMBL/GenBank/DDBJ whole genome shotgun (WGS) entry which is preliminary data.</text>
</comment>
<dbReference type="SUPFAM" id="SSF57667">
    <property type="entry name" value="beta-beta-alpha zinc fingers"/>
    <property type="match status" value="1"/>
</dbReference>
<evidence type="ECO:0000313" key="8">
    <source>
        <dbReference type="Proteomes" id="UP001162640"/>
    </source>
</evidence>
<dbReference type="InterPro" id="IPR022755">
    <property type="entry name" value="Znf_C2H2_jaz"/>
</dbReference>
<dbReference type="Proteomes" id="UP001162640">
    <property type="component" value="Unassembled WGS sequence"/>
</dbReference>
<dbReference type="GO" id="GO:0070475">
    <property type="term" value="P:rRNA base methylation"/>
    <property type="evidence" value="ECO:0007669"/>
    <property type="project" value="InterPro"/>
</dbReference>
<dbReference type="PROSITE" id="PS50157">
    <property type="entry name" value="ZINC_FINGER_C2H2_2"/>
    <property type="match status" value="1"/>
</dbReference>
<dbReference type="AlphaFoldDB" id="A0A9W7EHB9"/>
<proteinExistence type="predicted"/>
<dbReference type="Gene3D" id="3.30.160.60">
    <property type="entry name" value="Classic Zinc Finger"/>
    <property type="match status" value="1"/>
</dbReference>
<protein>
    <recommendedName>
        <fullName evidence="6">C2H2-type domain-containing protein</fullName>
    </recommendedName>
</protein>
<organism evidence="7 8">
    <name type="scientific">Triparma laevis f. inornata</name>
    <dbReference type="NCBI Taxonomy" id="1714386"/>
    <lineage>
        <taxon>Eukaryota</taxon>
        <taxon>Sar</taxon>
        <taxon>Stramenopiles</taxon>
        <taxon>Ochrophyta</taxon>
        <taxon>Bolidophyceae</taxon>
        <taxon>Parmales</taxon>
        <taxon>Triparmaceae</taxon>
        <taxon>Triparma</taxon>
    </lineage>
</organism>
<dbReference type="InterPro" id="IPR036236">
    <property type="entry name" value="Znf_C2H2_sf"/>
</dbReference>
<feature type="region of interest" description="Disordered" evidence="5">
    <location>
        <begin position="235"/>
        <end position="290"/>
    </location>
</feature>
<feature type="compositionally biased region" description="Basic and acidic residues" evidence="5">
    <location>
        <begin position="257"/>
        <end position="283"/>
    </location>
</feature>